<evidence type="ECO:0000313" key="1">
    <source>
        <dbReference type="EMBL" id="JAH67947.1"/>
    </source>
</evidence>
<dbReference type="EMBL" id="GBXM01040630">
    <property type="protein sequence ID" value="JAH67947.1"/>
    <property type="molecule type" value="Transcribed_RNA"/>
</dbReference>
<protein>
    <submittedName>
        <fullName evidence="1">Uncharacterized protein</fullName>
    </submittedName>
</protein>
<accession>A0A0E9UQ51</accession>
<reference evidence="1" key="2">
    <citation type="journal article" date="2015" name="Fish Shellfish Immunol.">
        <title>Early steps in the European eel (Anguilla anguilla)-Vibrio vulnificus interaction in the gills: Role of the RtxA13 toxin.</title>
        <authorList>
            <person name="Callol A."/>
            <person name="Pajuelo D."/>
            <person name="Ebbesson L."/>
            <person name="Teles M."/>
            <person name="MacKenzie S."/>
            <person name="Amaro C."/>
        </authorList>
    </citation>
    <scope>NUCLEOTIDE SEQUENCE</scope>
</reference>
<organism evidence="1">
    <name type="scientific">Anguilla anguilla</name>
    <name type="common">European freshwater eel</name>
    <name type="synonym">Muraena anguilla</name>
    <dbReference type="NCBI Taxonomy" id="7936"/>
    <lineage>
        <taxon>Eukaryota</taxon>
        <taxon>Metazoa</taxon>
        <taxon>Chordata</taxon>
        <taxon>Craniata</taxon>
        <taxon>Vertebrata</taxon>
        <taxon>Euteleostomi</taxon>
        <taxon>Actinopterygii</taxon>
        <taxon>Neopterygii</taxon>
        <taxon>Teleostei</taxon>
        <taxon>Anguilliformes</taxon>
        <taxon>Anguillidae</taxon>
        <taxon>Anguilla</taxon>
    </lineage>
</organism>
<name>A0A0E9UQ51_ANGAN</name>
<proteinExistence type="predicted"/>
<sequence length="38" mass="4679">MKRNISQFPFSYHVFICRAQLQWRHSRRDVVIFSPSLQ</sequence>
<dbReference type="AlphaFoldDB" id="A0A0E9UQ51"/>
<reference evidence="1" key="1">
    <citation type="submission" date="2014-11" db="EMBL/GenBank/DDBJ databases">
        <authorList>
            <person name="Amaro Gonzalez C."/>
        </authorList>
    </citation>
    <scope>NUCLEOTIDE SEQUENCE</scope>
</reference>